<dbReference type="OrthoDB" id="6154284at2759"/>
<evidence type="ECO:0000313" key="3">
    <source>
        <dbReference type="EMBL" id="KPM07692.1"/>
    </source>
</evidence>
<dbReference type="AlphaFoldDB" id="A0A132A9S0"/>
<keyword evidence="2" id="KW-0812">Transmembrane</keyword>
<organism evidence="3 4">
    <name type="scientific">Sarcoptes scabiei</name>
    <name type="common">Itch mite</name>
    <name type="synonym">Acarus scabiei</name>
    <dbReference type="NCBI Taxonomy" id="52283"/>
    <lineage>
        <taxon>Eukaryota</taxon>
        <taxon>Metazoa</taxon>
        <taxon>Ecdysozoa</taxon>
        <taxon>Arthropoda</taxon>
        <taxon>Chelicerata</taxon>
        <taxon>Arachnida</taxon>
        <taxon>Acari</taxon>
        <taxon>Acariformes</taxon>
        <taxon>Sarcoptiformes</taxon>
        <taxon>Astigmata</taxon>
        <taxon>Psoroptidia</taxon>
        <taxon>Sarcoptoidea</taxon>
        <taxon>Sarcoptidae</taxon>
        <taxon>Sarcoptinae</taxon>
        <taxon>Sarcoptes</taxon>
    </lineage>
</organism>
<accession>A0A132A9S0</accession>
<evidence type="ECO:0008006" key="5">
    <source>
        <dbReference type="Google" id="ProtNLM"/>
    </source>
</evidence>
<reference evidence="3 4" key="1">
    <citation type="journal article" date="2015" name="Parasit. Vectors">
        <title>Draft genome of the scabies mite.</title>
        <authorList>
            <person name="Rider S.D.Jr."/>
            <person name="Morgan M.S."/>
            <person name="Arlian L.G."/>
        </authorList>
    </citation>
    <scope>NUCLEOTIDE SEQUENCE [LARGE SCALE GENOMIC DNA]</scope>
    <source>
        <strain evidence="3">Arlian Lab</strain>
    </source>
</reference>
<sequence length="276" mass="32561">MLFDFILFGKQLPLPSSDREDERPPRKLFKSSSSSTITTSTTTPISVLSTQRSTPPPIVVCQSPIDLTVDSSWLETVVLGDFRIWHIIFSGLGILISIAVVLCCLFRCRIPRTKQEIEADYTRKKITKLINTHLRKIRLDELEFDPANLLPVLKRVEDLEENRVQKHRSFDTKRLSWRRRLKQFLLRKELSDDDDQINDNLKENQGIKMTKEEMDRVEKEVEMAKIDSTAFNVITDQISILNYFETEKTRKKRLKKEEKERKKREKKVLFRKNYFV</sequence>
<feature type="transmembrane region" description="Helical" evidence="2">
    <location>
        <begin position="84"/>
        <end position="106"/>
    </location>
</feature>
<evidence type="ECO:0000256" key="1">
    <source>
        <dbReference type="SAM" id="MobiDB-lite"/>
    </source>
</evidence>
<keyword evidence="2" id="KW-0472">Membrane</keyword>
<feature type="compositionally biased region" description="Low complexity" evidence="1">
    <location>
        <begin position="31"/>
        <end position="50"/>
    </location>
</feature>
<keyword evidence="2" id="KW-1133">Transmembrane helix</keyword>
<dbReference type="Proteomes" id="UP000616769">
    <property type="component" value="Unassembled WGS sequence"/>
</dbReference>
<evidence type="ECO:0000313" key="4">
    <source>
        <dbReference type="Proteomes" id="UP000616769"/>
    </source>
</evidence>
<dbReference type="InterPro" id="IPR032006">
    <property type="entry name" value="TMIE"/>
</dbReference>
<feature type="region of interest" description="Disordered" evidence="1">
    <location>
        <begin position="16"/>
        <end position="50"/>
    </location>
</feature>
<evidence type="ECO:0000256" key="2">
    <source>
        <dbReference type="SAM" id="Phobius"/>
    </source>
</evidence>
<gene>
    <name evidence="3" type="ORF">QR98_0061910</name>
</gene>
<dbReference type="VEuPathDB" id="VectorBase:SSCA001073"/>
<dbReference type="EMBL" id="JXLN01011800">
    <property type="protein sequence ID" value="KPM07692.1"/>
    <property type="molecule type" value="Genomic_DNA"/>
</dbReference>
<dbReference type="PANTHER" id="PTHR28635">
    <property type="entry name" value="TRANSMEMBRANE INNER EAR EXPRESSED PROTEIN"/>
    <property type="match status" value="1"/>
</dbReference>
<dbReference type="PANTHER" id="PTHR28635:SF1">
    <property type="entry name" value="TRANSMEMBRANE INNER EAR EXPRESSED PROTEIN"/>
    <property type="match status" value="1"/>
</dbReference>
<dbReference type="Pfam" id="PF16038">
    <property type="entry name" value="TMIE"/>
    <property type="match status" value="1"/>
</dbReference>
<protein>
    <recommendedName>
        <fullName evidence="5">Transmembrane inner ear expressed protein</fullName>
    </recommendedName>
</protein>
<name>A0A132A9S0_SARSC</name>
<comment type="caution">
    <text evidence="3">The sequence shown here is derived from an EMBL/GenBank/DDBJ whole genome shotgun (WGS) entry which is preliminary data.</text>
</comment>
<proteinExistence type="predicted"/>